<proteinExistence type="predicted"/>
<accession>A0ABU8BED0</accession>
<evidence type="ECO:0000259" key="1">
    <source>
        <dbReference type="Pfam" id="PF05076"/>
    </source>
</evidence>
<reference evidence="2 3" key="1">
    <citation type="submission" date="2024-02" db="EMBL/GenBank/DDBJ databases">
        <title>Adaptive strategies in a cosmopolitan and abundant soil bacterium.</title>
        <authorList>
            <person name="Carini P."/>
        </authorList>
    </citation>
    <scope>NUCLEOTIDE SEQUENCE [LARGE SCALE GENOMIC DNA]</scope>
    <source>
        <strain evidence="2 3">AZCC 1608</strain>
    </source>
</reference>
<organism evidence="2 3">
    <name type="scientific">Bradyrhizobium algeriense</name>
    <dbReference type="NCBI Taxonomy" id="634784"/>
    <lineage>
        <taxon>Bacteria</taxon>
        <taxon>Pseudomonadati</taxon>
        <taxon>Pseudomonadota</taxon>
        <taxon>Alphaproteobacteria</taxon>
        <taxon>Hyphomicrobiales</taxon>
        <taxon>Nitrobacteraceae</taxon>
        <taxon>Bradyrhizobium</taxon>
    </lineage>
</organism>
<gene>
    <name evidence="2" type="ORF">V1286_004430</name>
</gene>
<dbReference type="RefSeq" id="WP_334482446.1">
    <property type="nucleotide sequence ID" value="NZ_JAZHRV010000001.1"/>
</dbReference>
<name>A0ABU8BED0_9BRAD</name>
<keyword evidence="3" id="KW-1185">Reference proteome</keyword>
<comment type="caution">
    <text evidence="2">The sequence shown here is derived from an EMBL/GenBank/DDBJ whole genome shotgun (WGS) entry which is preliminary data.</text>
</comment>
<dbReference type="Pfam" id="PF05076">
    <property type="entry name" value="SUFU"/>
    <property type="match status" value="1"/>
</dbReference>
<evidence type="ECO:0000313" key="2">
    <source>
        <dbReference type="EMBL" id="MEH2556901.1"/>
    </source>
</evidence>
<feature type="domain" description="Suppressor of fused-like" evidence="1">
    <location>
        <begin position="46"/>
        <end position="211"/>
    </location>
</feature>
<evidence type="ECO:0000313" key="3">
    <source>
        <dbReference type="Proteomes" id="UP001364224"/>
    </source>
</evidence>
<dbReference type="EMBL" id="JAZHRV010000001">
    <property type="protein sequence ID" value="MEH2556901.1"/>
    <property type="molecule type" value="Genomic_DNA"/>
</dbReference>
<dbReference type="InterPro" id="IPR020941">
    <property type="entry name" value="SUFU-like_domain"/>
</dbReference>
<sequence>MLSLLKKPLFNRGKPADPTGSHLQRLAIYEQELGEREYTFSDASDRRIDVHAFGRDFVPDCEEGSDEGYVLLTNGMSEHRMAVPDQAEAKVRAELMWYVREATPEVSATLRWLATVPLLDSTWFGFGHRVPMPEPPMPDTDFKTFLFLTPVITPDQRIAEQLSIAGDAIEILTVNLISDREYGLIKNEGIGAFLDLLDENDYPPIFDPSRKSYV</sequence>
<dbReference type="Proteomes" id="UP001364224">
    <property type="component" value="Unassembled WGS sequence"/>
</dbReference>
<protein>
    <recommendedName>
        <fullName evidence="1">Suppressor of fused-like domain-containing protein</fullName>
    </recommendedName>
</protein>